<gene>
    <name evidence="2" type="ORF">PAMITO_ORF403</name>
</gene>
<feature type="domain" description="Homing endonuclease LAGLIDADG" evidence="1">
    <location>
        <begin position="274"/>
        <end position="374"/>
    </location>
</feature>
<dbReference type="GO" id="GO:0004519">
    <property type="term" value="F:endonuclease activity"/>
    <property type="evidence" value="ECO:0007669"/>
    <property type="project" value="UniProtKB-KW"/>
</dbReference>
<feature type="domain" description="Homing endonuclease LAGLIDADG" evidence="1">
    <location>
        <begin position="117"/>
        <end position="216"/>
    </location>
</feature>
<dbReference type="PANTHER" id="PTHR36181">
    <property type="entry name" value="INTRON-ENCODED ENDONUCLEASE AI3-RELATED"/>
    <property type="match status" value="1"/>
</dbReference>
<reference evidence="2" key="1">
    <citation type="submission" date="2018-02" db="EMBL/GenBank/DDBJ databases">
        <authorList>
            <person name="Silar P."/>
        </authorList>
    </citation>
    <scope>NUCLEOTIDE SEQUENCE [LARGE SCALE GENOMIC DNA]</scope>
    <source>
        <strain evidence="2">T</strain>
    </source>
</reference>
<keyword evidence="2" id="KW-0540">Nuclease</keyword>
<dbReference type="InterPro" id="IPR051289">
    <property type="entry name" value="LAGLIDADG_Endonuclease"/>
</dbReference>
<protein>
    <submittedName>
        <fullName evidence="2">LAGLIDADG endonuclease/maturase</fullName>
    </submittedName>
</protein>
<keyword evidence="2" id="KW-0496">Mitochondrion</keyword>
<name>A0ABY6SMD3_PODCO</name>
<dbReference type="InterPro" id="IPR027434">
    <property type="entry name" value="Homing_endonucl"/>
</dbReference>
<dbReference type="SUPFAM" id="SSF55608">
    <property type="entry name" value="Homing endonucleases"/>
    <property type="match status" value="2"/>
</dbReference>
<proteinExistence type="predicted"/>
<organism evidence="2 3">
    <name type="scientific">Podospora comata</name>
    <dbReference type="NCBI Taxonomy" id="48703"/>
    <lineage>
        <taxon>Eukaryota</taxon>
        <taxon>Fungi</taxon>
        <taxon>Dikarya</taxon>
        <taxon>Ascomycota</taxon>
        <taxon>Pezizomycotina</taxon>
        <taxon>Sordariomycetes</taxon>
        <taxon>Sordariomycetidae</taxon>
        <taxon>Sordariales</taxon>
        <taxon>Podosporaceae</taxon>
        <taxon>Podospora</taxon>
    </lineage>
</organism>
<keyword evidence="2" id="KW-0378">Hydrolase</keyword>
<evidence type="ECO:0000259" key="1">
    <source>
        <dbReference type="Pfam" id="PF00961"/>
    </source>
</evidence>
<dbReference type="Gene3D" id="3.10.28.10">
    <property type="entry name" value="Homing endonucleases"/>
    <property type="match status" value="2"/>
</dbReference>
<dbReference type="PANTHER" id="PTHR36181:SF4">
    <property type="entry name" value="LAGLIDADG ENDONUCLEASE"/>
    <property type="match status" value="1"/>
</dbReference>
<dbReference type="Pfam" id="PF00961">
    <property type="entry name" value="LAGLIDADG_1"/>
    <property type="match status" value="2"/>
</dbReference>
<keyword evidence="3" id="KW-1185">Reference proteome</keyword>
<geneLocation type="mitochondrion" evidence="2"/>
<sequence length="403" mass="45683">KNWTGKSINWVKLSNSGKTLKLLILSINRKVNCGWSNYSGIVISQKIYESIIGNRGSKSALLSVKEQRVYGSCTNNLVLRCTLVGLEISYQAKIPSNSINFKRNFSTLESKLNPSYISGFVDGEGSFMLTIIKDNKYKLGWRVVCRFVISLHKKDLSLLNKIKEFFDVGNVFLMTKDSAQYRVESLKGLDLIINHFDKYPLITKKQADYKLFKMAHNLIKNKSHLTKEGLLELVAIKAVINNGLNNDLSIAFPGINTILRPDTSLPQILNPFWLSGFVDAEGCFSVVVFKSKTSKLGEAVKLSFILTQSNRDEYLIKSLIEYLGCGNTSLDPRGTIDFKVTNFSSIKDIIVPFFIKYPLKGNKNLDFTDFCEVVRLMENKSHLTKEGLDQIKKIRNRMNTNRK</sequence>
<dbReference type="Proteomes" id="UP000280685">
    <property type="component" value="Mitochondrion MT"/>
</dbReference>
<evidence type="ECO:0000313" key="2">
    <source>
        <dbReference type="EMBL" id="VBB87358.1"/>
    </source>
</evidence>
<keyword evidence="2" id="KW-0255">Endonuclease</keyword>
<dbReference type="EMBL" id="LR026971">
    <property type="protein sequence ID" value="VBB87358.1"/>
    <property type="molecule type" value="Genomic_DNA"/>
</dbReference>
<evidence type="ECO:0000313" key="3">
    <source>
        <dbReference type="Proteomes" id="UP000280685"/>
    </source>
</evidence>
<accession>A0ABY6SMD3</accession>
<feature type="non-terminal residue" evidence="2">
    <location>
        <position position="1"/>
    </location>
</feature>
<dbReference type="InterPro" id="IPR004860">
    <property type="entry name" value="LAGLIDADG_dom"/>
</dbReference>